<dbReference type="Gene3D" id="1.10.287.130">
    <property type="match status" value="1"/>
</dbReference>
<reference evidence="15 16" key="1">
    <citation type="submission" date="2023-08" db="EMBL/GenBank/DDBJ databases">
        <title>Draft genome sequence of Algoriphagus taiwanensis.</title>
        <authorList>
            <person name="Takatani N."/>
            <person name="Hosokawa M."/>
            <person name="Sawabe T."/>
        </authorList>
    </citation>
    <scope>NUCLEOTIDE SEQUENCE [LARGE SCALE GENOMIC DNA]</scope>
    <source>
        <strain evidence="15 16">JCM 19755</strain>
    </source>
</reference>
<dbReference type="SMART" id="SM00388">
    <property type="entry name" value="HisKA"/>
    <property type="match status" value="1"/>
</dbReference>
<keyword evidence="12" id="KW-0175">Coiled coil</keyword>
<comment type="caution">
    <text evidence="15">The sequence shown here is derived from an EMBL/GenBank/DDBJ whole genome shotgun (WGS) entry which is preliminary data.</text>
</comment>
<comment type="catalytic activity">
    <reaction evidence="1">
        <text>ATP + protein L-histidine = ADP + protein N-phospho-L-histidine.</text>
        <dbReference type="EC" id="2.7.13.3"/>
    </reaction>
</comment>
<dbReference type="InterPro" id="IPR005467">
    <property type="entry name" value="His_kinase_dom"/>
</dbReference>
<dbReference type="InterPro" id="IPR050736">
    <property type="entry name" value="Sensor_HK_Regulatory"/>
</dbReference>
<feature type="domain" description="Histidine kinase" evidence="14">
    <location>
        <begin position="683"/>
        <end position="897"/>
    </location>
</feature>
<evidence type="ECO:0000256" key="3">
    <source>
        <dbReference type="ARBA" id="ARBA00006434"/>
    </source>
</evidence>
<keyword evidence="7 13" id="KW-0812">Transmembrane</keyword>
<dbReference type="InterPro" id="IPR003594">
    <property type="entry name" value="HATPase_dom"/>
</dbReference>
<feature type="transmembrane region" description="Helical" evidence="13">
    <location>
        <begin position="443"/>
        <end position="465"/>
    </location>
</feature>
<evidence type="ECO:0000313" key="16">
    <source>
        <dbReference type="Proteomes" id="UP001307705"/>
    </source>
</evidence>
<evidence type="ECO:0000256" key="7">
    <source>
        <dbReference type="ARBA" id="ARBA00022692"/>
    </source>
</evidence>
<feature type="transmembrane region" description="Helical" evidence="13">
    <location>
        <begin position="69"/>
        <end position="87"/>
    </location>
</feature>
<dbReference type="InterPro" id="IPR004358">
    <property type="entry name" value="Sig_transdc_His_kin-like_C"/>
</dbReference>
<comment type="similarity">
    <text evidence="3">Belongs to the sodium:solute symporter (SSF) (TC 2.A.21) family.</text>
</comment>
<keyword evidence="15" id="KW-0547">Nucleotide-binding</keyword>
<feature type="transmembrane region" description="Helical" evidence="13">
    <location>
        <begin position="191"/>
        <end position="218"/>
    </location>
</feature>
<feature type="transmembrane region" description="Helical" evidence="13">
    <location>
        <begin position="244"/>
        <end position="262"/>
    </location>
</feature>
<keyword evidence="9 13" id="KW-1133">Transmembrane helix</keyword>
<feature type="transmembrane region" description="Helical" evidence="13">
    <location>
        <begin position="37"/>
        <end position="57"/>
    </location>
</feature>
<gene>
    <name evidence="15" type="ORF">Ataiwa_23040</name>
</gene>
<feature type="transmembrane region" description="Helical" evidence="13">
    <location>
        <begin position="162"/>
        <end position="179"/>
    </location>
</feature>
<proteinExistence type="inferred from homology"/>
<dbReference type="Pfam" id="PF02518">
    <property type="entry name" value="HATPase_c"/>
    <property type="match status" value="1"/>
</dbReference>
<dbReference type="EC" id="2.7.13.3" evidence="4"/>
<keyword evidence="10" id="KW-0902">Two-component regulatory system</keyword>
<feature type="transmembrane region" description="Helical" evidence="13">
    <location>
        <begin position="6"/>
        <end position="25"/>
    </location>
</feature>
<dbReference type="Gene3D" id="3.30.565.10">
    <property type="entry name" value="Histidine kinase-like ATPase, C-terminal domain"/>
    <property type="match status" value="1"/>
</dbReference>
<dbReference type="Pfam" id="PF00512">
    <property type="entry name" value="HisKA"/>
    <property type="match status" value="1"/>
</dbReference>
<feature type="transmembrane region" description="Helical" evidence="13">
    <location>
        <begin position="499"/>
        <end position="521"/>
    </location>
</feature>
<dbReference type="CDD" id="cd00082">
    <property type="entry name" value="HisKA"/>
    <property type="match status" value="1"/>
</dbReference>
<feature type="transmembrane region" description="Helical" evidence="13">
    <location>
        <begin position="283"/>
        <end position="307"/>
    </location>
</feature>
<evidence type="ECO:0000313" key="15">
    <source>
        <dbReference type="EMBL" id="GMQ34032.1"/>
    </source>
</evidence>
<dbReference type="InterPro" id="IPR003661">
    <property type="entry name" value="HisK_dim/P_dom"/>
</dbReference>
<dbReference type="PANTHER" id="PTHR43711">
    <property type="entry name" value="TWO-COMPONENT HISTIDINE KINASE"/>
    <property type="match status" value="1"/>
</dbReference>
<evidence type="ECO:0000256" key="13">
    <source>
        <dbReference type="SAM" id="Phobius"/>
    </source>
</evidence>
<evidence type="ECO:0000256" key="6">
    <source>
        <dbReference type="ARBA" id="ARBA00022679"/>
    </source>
</evidence>
<feature type="transmembrane region" description="Helical" evidence="13">
    <location>
        <begin position="415"/>
        <end position="436"/>
    </location>
</feature>
<keyword evidence="8" id="KW-0418">Kinase</keyword>
<evidence type="ECO:0000256" key="12">
    <source>
        <dbReference type="SAM" id="Coils"/>
    </source>
</evidence>
<dbReference type="InterPro" id="IPR036097">
    <property type="entry name" value="HisK_dim/P_sf"/>
</dbReference>
<feature type="transmembrane region" description="Helical" evidence="13">
    <location>
        <begin position="332"/>
        <end position="362"/>
    </location>
</feature>
<evidence type="ECO:0000256" key="9">
    <source>
        <dbReference type="ARBA" id="ARBA00022989"/>
    </source>
</evidence>
<dbReference type="PROSITE" id="PS50109">
    <property type="entry name" value="HIS_KIN"/>
    <property type="match status" value="1"/>
</dbReference>
<feature type="transmembrane region" description="Helical" evidence="13">
    <location>
        <begin position="383"/>
        <end position="403"/>
    </location>
</feature>
<evidence type="ECO:0000256" key="11">
    <source>
        <dbReference type="ARBA" id="ARBA00023136"/>
    </source>
</evidence>
<evidence type="ECO:0000256" key="10">
    <source>
        <dbReference type="ARBA" id="ARBA00023012"/>
    </source>
</evidence>
<evidence type="ECO:0000256" key="5">
    <source>
        <dbReference type="ARBA" id="ARBA00022553"/>
    </source>
</evidence>
<dbReference type="InterPro" id="IPR001734">
    <property type="entry name" value="Na/solute_symporter"/>
</dbReference>
<dbReference type="PRINTS" id="PR00344">
    <property type="entry name" value="BCTRLSENSOR"/>
</dbReference>
<dbReference type="InterPro" id="IPR036890">
    <property type="entry name" value="HATPase_C_sf"/>
</dbReference>
<dbReference type="Proteomes" id="UP001307705">
    <property type="component" value="Unassembled WGS sequence"/>
</dbReference>
<dbReference type="EMBL" id="BTPE01000007">
    <property type="protein sequence ID" value="GMQ34032.1"/>
    <property type="molecule type" value="Genomic_DNA"/>
</dbReference>
<feature type="transmembrane region" description="Helical" evidence="13">
    <location>
        <begin position="116"/>
        <end position="134"/>
    </location>
</feature>
<dbReference type="PROSITE" id="PS50283">
    <property type="entry name" value="NA_SOLUT_SYMP_3"/>
    <property type="match status" value="1"/>
</dbReference>
<comment type="subcellular location">
    <subcellularLocation>
        <location evidence="2">Membrane</location>
        <topology evidence="2">Multi-pass membrane protein</topology>
    </subcellularLocation>
</comment>
<organism evidence="15 16">
    <name type="scientific">Algoriphagus taiwanensis</name>
    <dbReference type="NCBI Taxonomy" id="1445656"/>
    <lineage>
        <taxon>Bacteria</taxon>
        <taxon>Pseudomonadati</taxon>
        <taxon>Bacteroidota</taxon>
        <taxon>Cytophagia</taxon>
        <taxon>Cytophagales</taxon>
        <taxon>Cyclobacteriaceae</taxon>
        <taxon>Algoriphagus</taxon>
    </lineage>
</organism>
<keyword evidence="11 13" id="KW-0472">Membrane</keyword>
<keyword evidence="5" id="KW-0597">Phosphoprotein</keyword>
<dbReference type="SUPFAM" id="SSF47384">
    <property type="entry name" value="Homodimeric domain of signal transducing histidine kinase"/>
    <property type="match status" value="1"/>
</dbReference>
<keyword evidence="16" id="KW-1185">Reference proteome</keyword>
<evidence type="ECO:0000259" key="14">
    <source>
        <dbReference type="PROSITE" id="PS50109"/>
    </source>
</evidence>
<sequence>MLSRDWIIAATFCYLGLLIALAWYTEREAAKGKSRSAHPWVYALSLAVYCTAWTYFGSVGRASTNGLEFLTIYIGPCLIAPLWWIVLRKTIRISKALKITSIADFISSRYGKSAHLGILVSIFCILGILPYISIQIKGIENSLEVLNLTEFSQSGTDFWNDTAFYVALGLAGFTIFFGTRNLDATLRHEGLVMAVTFESVFKLLAFLAIGIFITFFLFDGFGDLFTQASAAGLDRLFVLNGDAVSDWFWLGLLSMIAVMFLPRQFHMAVIENTSEKHIDTAMWLFPLYLILINVFVLPIALAGLLLFPSGTVNPDTFLLAIPMSKNAHGLALLGYLGGFAAATSMIIVSTISLSTMLSNNLIMPILVSNRRLQDQLRTQLPQILVWTRRSIILGIILLAYFYFRKLGNNATLVSTGLISFVAVAQLAPSLLGGIYWKSGSKLGAILGLWTGILLWFFTLILPILVQNGYWNPSVLSEGLFGISWLKPTSLFGMQGMSSITHSFFFSVFFNTLIYAGVSLLANRTSREHNQALIFVDIFKLGDNPDRSTIWRGQATQEALQNLLETFLGKKKAQKAMEKFFQSKGIPANERRWADPELVNYSQRLLSGHIGSASARIMIESIVNEEEISMDEVMGIVRETQELKNLNLELKAKSKALQKATENLQEANEALKISDMLKDEFISTVTHEMKTPITSIRAFSEILQDESIREEDKKRFLQIIIDETDRMTRLIDQVLDLERFDSGRQKLNFERVFLSEILESSLSSMAQVFSEKNIRLIPSLKLPESPLFLDEDRIKQVILNLLSNAAKFAKSEVRLSAYESEDQVIVEVVDDGPGIPEEDQPFVFDKFFQAKNQTSKKPIGSGLGLAISRKIAEYHGGRLGLESKKGKTRFWMEIPLETSIKVPQNQPIHE</sequence>
<dbReference type="SUPFAM" id="SSF55874">
    <property type="entry name" value="ATPase domain of HSP90 chaperone/DNA topoisomerase II/histidine kinase"/>
    <property type="match status" value="1"/>
</dbReference>
<accession>A0ABQ6Q2B0</accession>
<keyword evidence="15" id="KW-0067">ATP-binding</keyword>
<name>A0ABQ6Q2B0_9BACT</name>
<feature type="coiled-coil region" evidence="12">
    <location>
        <begin position="635"/>
        <end position="676"/>
    </location>
</feature>
<dbReference type="CDD" id="cd10322">
    <property type="entry name" value="SLC5sbd"/>
    <property type="match status" value="1"/>
</dbReference>
<evidence type="ECO:0000256" key="1">
    <source>
        <dbReference type="ARBA" id="ARBA00000085"/>
    </source>
</evidence>
<protein>
    <recommendedName>
        <fullName evidence="4">histidine kinase</fullName>
        <ecNumber evidence="4">2.7.13.3</ecNumber>
    </recommendedName>
</protein>
<dbReference type="InterPro" id="IPR038377">
    <property type="entry name" value="Na/Glc_symporter_sf"/>
</dbReference>
<dbReference type="Gene3D" id="1.20.1730.10">
    <property type="entry name" value="Sodium/glucose cotransporter"/>
    <property type="match status" value="1"/>
</dbReference>
<evidence type="ECO:0000256" key="2">
    <source>
        <dbReference type="ARBA" id="ARBA00004141"/>
    </source>
</evidence>
<dbReference type="PANTHER" id="PTHR43711:SF1">
    <property type="entry name" value="HISTIDINE KINASE 1"/>
    <property type="match status" value="1"/>
</dbReference>
<evidence type="ECO:0000256" key="4">
    <source>
        <dbReference type="ARBA" id="ARBA00012438"/>
    </source>
</evidence>
<dbReference type="GO" id="GO:0005524">
    <property type="term" value="F:ATP binding"/>
    <property type="evidence" value="ECO:0007669"/>
    <property type="project" value="UniProtKB-KW"/>
</dbReference>
<evidence type="ECO:0000256" key="8">
    <source>
        <dbReference type="ARBA" id="ARBA00022777"/>
    </source>
</evidence>
<dbReference type="RefSeq" id="WP_338228863.1">
    <property type="nucleotide sequence ID" value="NZ_BTPE01000007.1"/>
</dbReference>
<dbReference type="SMART" id="SM00387">
    <property type="entry name" value="HATPase_c"/>
    <property type="match status" value="1"/>
</dbReference>
<keyword evidence="6" id="KW-0808">Transferase</keyword>